<dbReference type="PATRIC" id="fig|396597.7.peg.2856"/>
<dbReference type="Proteomes" id="UP000004814">
    <property type="component" value="Unassembled WGS sequence"/>
</dbReference>
<organism evidence="1 2">
    <name type="scientific">Burkholderia ambifaria MEX-5</name>
    <dbReference type="NCBI Taxonomy" id="396597"/>
    <lineage>
        <taxon>Bacteria</taxon>
        <taxon>Pseudomonadati</taxon>
        <taxon>Pseudomonadota</taxon>
        <taxon>Betaproteobacteria</taxon>
        <taxon>Burkholderiales</taxon>
        <taxon>Burkholderiaceae</taxon>
        <taxon>Burkholderia</taxon>
        <taxon>Burkholderia cepacia complex</taxon>
    </lineage>
</organism>
<dbReference type="AlphaFoldDB" id="B1TAP1"/>
<protein>
    <recommendedName>
        <fullName evidence="3">Aminotransferase class-III</fullName>
    </recommendedName>
</protein>
<evidence type="ECO:0000313" key="1">
    <source>
        <dbReference type="EMBL" id="EDT39359.1"/>
    </source>
</evidence>
<name>B1TAP1_9BURK</name>
<dbReference type="EMBL" id="ABLK01000197">
    <property type="protein sequence ID" value="EDT39359.1"/>
    <property type="molecule type" value="Genomic_DNA"/>
</dbReference>
<reference evidence="1 2" key="1">
    <citation type="submission" date="2008-03" db="EMBL/GenBank/DDBJ databases">
        <title>Sequencing of the draft genome and assembly of Burkholderia ambifaria MEX-5.</title>
        <authorList>
            <consortium name="US DOE Joint Genome Institute (JGI-PGF)"/>
            <person name="Copeland A."/>
            <person name="Lucas S."/>
            <person name="Lapidus A."/>
            <person name="Glavina del Rio T."/>
            <person name="Dalin E."/>
            <person name="Tice H."/>
            <person name="Bruce D."/>
            <person name="Goodwin L."/>
            <person name="Pitluck S."/>
            <person name="Larimer F."/>
            <person name="Land M.L."/>
            <person name="Hauser L."/>
            <person name="Tiedje J."/>
            <person name="Richardson P."/>
        </authorList>
    </citation>
    <scope>NUCLEOTIDE SEQUENCE [LARGE SCALE GENOMIC DNA]</scope>
    <source>
        <strain evidence="1 2">MEX-5</strain>
    </source>
</reference>
<proteinExistence type="predicted"/>
<evidence type="ECO:0000313" key="2">
    <source>
        <dbReference type="Proteomes" id="UP000004814"/>
    </source>
</evidence>
<accession>B1TAP1</accession>
<sequence>MREPRARRTRGGAAGIGAQAFVSTLLAPAIFEAGRLCRAGVDHEGTPIVQCSPPLMMSRDEIVWFVAKIRDIVADTYARATR</sequence>
<comment type="caution">
    <text evidence="1">The sequence shown here is derived from an EMBL/GenBank/DDBJ whole genome shotgun (WGS) entry which is preliminary data.</text>
</comment>
<gene>
    <name evidence="1" type="ORF">BamMEX5DRAFT_4857</name>
</gene>
<evidence type="ECO:0008006" key="3">
    <source>
        <dbReference type="Google" id="ProtNLM"/>
    </source>
</evidence>